<evidence type="ECO:0000259" key="10">
    <source>
        <dbReference type="PROSITE" id="PS51508"/>
    </source>
</evidence>
<dbReference type="Pfam" id="PF17095">
    <property type="entry name" value="CAMSAP_CC1"/>
    <property type="match status" value="1"/>
</dbReference>
<dbReference type="PROSITE" id="PS50021">
    <property type="entry name" value="CH"/>
    <property type="match status" value="1"/>
</dbReference>
<evidence type="ECO:0000259" key="9">
    <source>
        <dbReference type="PROSITE" id="PS50021"/>
    </source>
</evidence>
<keyword evidence="5" id="KW-0206">Cytoskeleton</keyword>
<feature type="region of interest" description="Disordered" evidence="8">
    <location>
        <begin position="354"/>
        <end position="375"/>
    </location>
</feature>
<dbReference type="Pfam" id="PF11971">
    <property type="entry name" value="CAMSAP_CH"/>
    <property type="match status" value="1"/>
</dbReference>
<dbReference type="SUPFAM" id="SSF50346">
    <property type="entry name" value="PRC-barrel domain"/>
    <property type="match status" value="2"/>
</dbReference>
<dbReference type="GO" id="GO:0031175">
    <property type="term" value="P:neuron projection development"/>
    <property type="evidence" value="ECO:0007669"/>
    <property type="project" value="InterPro"/>
</dbReference>
<feature type="compositionally biased region" description="Low complexity" evidence="8">
    <location>
        <begin position="1360"/>
        <end position="1377"/>
    </location>
</feature>
<feature type="compositionally biased region" description="Polar residues" evidence="8">
    <location>
        <begin position="1021"/>
        <end position="1032"/>
    </location>
</feature>
<dbReference type="GO" id="GO:0030507">
    <property type="term" value="F:spectrin binding"/>
    <property type="evidence" value="ECO:0007669"/>
    <property type="project" value="InterPro"/>
</dbReference>
<feature type="region of interest" description="Disordered" evidence="8">
    <location>
        <begin position="1212"/>
        <end position="1237"/>
    </location>
</feature>
<proteinExistence type="inferred from homology"/>
<feature type="compositionally biased region" description="Basic and acidic residues" evidence="8">
    <location>
        <begin position="832"/>
        <end position="844"/>
    </location>
</feature>
<feature type="domain" description="CKK" evidence="10">
    <location>
        <begin position="1506"/>
        <end position="1684"/>
    </location>
</feature>
<accession>A0A091CT04</accession>
<dbReference type="InterPro" id="IPR036872">
    <property type="entry name" value="CH_dom_sf"/>
</dbReference>
<gene>
    <name evidence="11" type="ORF">H920_17138</name>
</gene>
<dbReference type="PANTHER" id="PTHR21595">
    <property type="entry name" value="PATRONIN"/>
    <property type="match status" value="1"/>
</dbReference>
<keyword evidence="3 6" id="KW-0493">Microtubule</keyword>
<feature type="region of interest" description="Disordered" evidence="8">
    <location>
        <begin position="692"/>
        <end position="713"/>
    </location>
</feature>
<feature type="domain" description="Calponin-homology (CH)" evidence="9">
    <location>
        <begin position="195"/>
        <end position="310"/>
    </location>
</feature>
<dbReference type="eggNOG" id="KOG3654">
    <property type="taxonomic scope" value="Eukaryota"/>
</dbReference>
<dbReference type="InterPro" id="IPR031372">
    <property type="entry name" value="CAMSAP_CC1"/>
</dbReference>
<dbReference type="Pfam" id="PF25532">
    <property type="entry name" value="CH_CAMSAP2_N"/>
    <property type="match status" value="1"/>
</dbReference>
<dbReference type="STRING" id="885580.ENSFDAP00000019175"/>
<dbReference type="InterPro" id="IPR022613">
    <property type="entry name" value="CH_CAMSAP_2"/>
</dbReference>
<keyword evidence="4 7" id="KW-0175">Coiled coil</keyword>
<evidence type="ECO:0000256" key="6">
    <source>
        <dbReference type="PROSITE-ProRule" id="PRU00841"/>
    </source>
</evidence>
<feature type="region of interest" description="Disordered" evidence="8">
    <location>
        <begin position="404"/>
        <end position="453"/>
    </location>
</feature>
<dbReference type="GO" id="GO:0051011">
    <property type="term" value="F:microtubule minus-end binding"/>
    <property type="evidence" value="ECO:0007669"/>
    <property type="project" value="TreeGrafter"/>
</dbReference>
<evidence type="ECO:0000256" key="1">
    <source>
        <dbReference type="ARBA" id="ARBA00004245"/>
    </source>
</evidence>
<evidence type="ECO:0000256" key="5">
    <source>
        <dbReference type="ARBA" id="ARBA00023212"/>
    </source>
</evidence>
<dbReference type="InterPro" id="IPR001715">
    <property type="entry name" value="CH_dom"/>
</dbReference>
<dbReference type="Gene3D" id="3.10.20.360">
    <property type="entry name" value="CKK domain"/>
    <property type="match status" value="2"/>
</dbReference>
<dbReference type="InterPro" id="IPR038209">
    <property type="entry name" value="CKK_dom_sf"/>
</dbReference>
<organism evidence="11 12">
    <name type="scientific">Fukomys damarensis</name>
    <name type="common">Damaraland mole rat</name>
    <name type="synonym">Cryptomys damarensis</name>
    <dbReference type="NCBI Taxonomy" id="885580"/>
    <lineage>
        <taxon>Eukaryota</taxon>
        <taxon>Metazoa</taxon>
        <taxon>Chordata</taxon>
        <taxon>Craniata</taxon>
        <taxon>Vertebrata</taxon>
        <taxon>Euteleostomi</taxon>
        <taxon>Mammalia</taxon>
        <taxon>Eutheria</taxon>
        <taxon>Euarchontoglires</taxon>
        <taxon>Glires</taxon>
        <taxon>Rodentia</taxon>
        <taxon>Hystricomorpha</taxon>
        <taxon>Bathyergidae</taxon>
        <taxon>Fukomys</taxon>
    </lineage>
</organism>
<feature type="region of interest" description="Disordered" evidence="8">
    <location>
        <begin position="1041"/>
        <end position="1131"/>
    </location>
</feature>
<dbReference type="CDD" id="cd22265">
    <property type="entry name" value="UDM1_RNF168"/>
    <property type="match status" value="1"/>
</dbReference>
<dbReference type="GO" id="GO:0036449">
    <property type="term" value="C:microtubule minus-end"/>
    <property type="evidence" value="ECO:0007669"/>
    <property type="project" value="TreeGrafter"/>
</dbReference>
<dbReference type="Proteomes" id="UP000028990">
    <property type="component" value="Unassembled WGS sequence"/>
</dbReference>
<evidence type="ECO:0000256" key="2">
    <source>
        <dbReference type="ARBA" id="ARBA00022490"/>
    </source>
</evidence>
<feature type="compositionally biased region" description="Basic and acidic residues" evidence="8">
    <location>
        <begin position="1263"/>
        <end position="1313"/>
    </location>
</feature>
<feature type="region of interest" description="Disordered" evidence="8">
    <location>
        <begin position="1262"/>
        <end position="1394"/>
    </location>
</feature>
<sequence>MDLTSRWPGLCCHSMLLLELFNNIPEDLRDPFYIDQYEQEHIKPPVIKLLLSSELYCRVCSLILKGDQAATLQGHQSVIQALSRKGIYVMESDDTPVTDADLGHAPIKMSAHMAMVDALMMAYTVEMISIEKVVASVKRFSTFSASKELPYDLEDAMVFWINKVNLKMREITEREVKLKQQLLESPAHQKSPSKWYWKLVPVRYRREHLSARQSPCFPLLEDLMRGGSDGAALLAVVHYYCPEQMRLDDICLKEVPSMADSLYNIRLLREFANEHLNKCFYLTLEDMLYAPLVLKPNVMVFIAELFWWFENVKPDFVQPRDVQELKDAKTVLQQKSTRPPVPISNATKRSFLGSPAALSPADLPPTPLPAEGGHRYHLHPEEAEYLGKGTSAFSPAHPLLPLRQKQQKAAQAEEAPDQRHRSNSLTRVEGQPRGAAVAWPEKKNRPVSQPTPFTLHHATSCEVDPGSGDSVSLARSISKDSLASNVVHLTPQNQPHPTAGKANGRSLLGNVSIEDEEEELMTIIRTDATAHRGDLEVARASPRVAGLLARARSPQKQLDLTESKPDSFFLEPLMPAVLRPAKEKQIITKEDECGEGRPRSSTVKRCSEGPQLLARKKVAGSHGGRDLNRTFTPIPVGVDPAEVSLCSAEGEGEVLGAPLAIGGFQPSPQGQPADGFFLHVGRADEDSEGRLCISSKSPGSQDSEPWTLLRQDSDSDVVDIEDAEQDFLGGDHPVVITAYAGEEESAKLQEDMKVREHEDKDGASGRSSPCLSTTSQLSSVSLASGSVKMTSFAERKLQRLNSYETKSSTSSSQKTTPDASESCPAPLTTWRQKREQSPGRHSKDPASLLASELVQLHMQLEEKRRAIEAQKKKMEVLSARQRLKLGKAAFLHVVKKGKVDGAPQPLRPEHFAKDSPHNGEHLDSSVPRTEGLSGSRDADGESLALLQTHRPRDVVVLHDVDRSKVLSAALLEDGVGEAVDMTECELSIEKLNETISTLQQAILKISQQQEQLLMKSPSVPTPGSKSNSQDQNVKAAVHFVEPLSPPGMAAQRKPPRLGQGRNSRSGRPAELKVPRDRQQGSSRSKTPTPGSEGLSHLRPFPPGHPPRTPSDPTVDGAAVPGGHPPEKGLFDSYRLHDESNQRTCVLPSPKDPNVIAEQMGLREVLGASVKEAGLSSSSKEPLPTKEIIPGEETLRSKASLIEVDLAHLKAPDEDGEVVGQDSAPELIGDGDQKPGVGFFFKDEQKAEDELAKKRAAFLLKQQRKAEEARVRKQQLEAEVELKRDEARRKAEEDRVRKEEEKARRELIKQEYLRRKQQQILEEQGLGKPKSKPRKPRPKSVHREESCSDSGTKCSSTPDNLSQTHSGSSLSLASAATTEPESIPSGGTPSQRAAAPGLPFVVHLPAPASPRPSLAALQAEDTDGKPLVTRGWKCLLDAVRRVCLYSACRAVPHQDGHQRAPHRGALHRVESLEALPILSRNPSRSTDRDWETASAASSLASVAEYTGPKLFKEPSSKSNKPIIHNAVSHCCLAGKVNEPHKHSVLEASASPWASVSERSHVGIISVPIPGVLEPRDTWPLAASVTEQDSEELEKCDANHYIILFRDAGCQFRALYCYYPDTEEIYKLTGTGPKSITKKMIDKLYKYSSDRKQFNLIPAKTMSVSVDALTIHNHLWQPKRPAVPKKTQTRK</sequence>
<dbReference type="PANTHER" id="PTHR21595:SF3">
    <property type="entry name" value="CALMODULIN-REGULATED SPECTRIN-ASSOCIATED PROTEIN 1"/>
    <property type="match status" value="1"/>
</dbReference>
<feature type="coiled-coil region" evidence="7">
    <location>
        <begin position="981"/>
        <end position="1008"/>
    </location>
</feature>
<keyword evidence="2" id="KW-0963">Cytoplasm</keyword>
<feature type="compositionally biased region" description="Polar residues" evidence="8">
    <location>
        <begin position="1079"/>
        <end position="1089"/>
    </location>
</feature>
<feature type="compositionally biased region" description="Basic residues" evidence="8">
    <location>
        <begin position="1328"/>
        <end position="1339"/>
    </location>
</feature>
<evidence type="ECO:0000313" key="12">
    <source>
        <dbReference type="Proteomes" id="UP000028990"/>
    </source>
</evidence>
<dbReference type="Gene3D" id="1.10.418.10">
    <property type="entry name" value="Calponin-like domain"/>
    <property type="match status" value="1"/>
</dbReference>
<dbReference type="GO" id="GO:0005516">
    <property type="term" value="F:calmodulin binding"/>
    <property type="evidence" value="ECO:0007669"/>
    <property type="project" value="InterPro"/>
</dbReference>
<protein>
    <submittedName>
        <fullName evidence="11">Calmodulin-regulated spectrin-associated protein 1</fullName>
    </submittedName>
</protein>
<dbReference type="SMART" id="SM01051">
    <property type="entry name" value="CAMSAP_CKK"/>
    <property type="match status" value="1"/>
</dbReference>
<feature type="compositionally biased region" description="Pro residues" evidence="8">
    <location>
        <begin position="1099"/>
        <end position="1109"/>
    </location>
</feature>
<dbReference type="InterPro" id="IPR014797">
    <property type="entry name" value="CKK_CAMSAP"/>
</dbReference>
<feature type="region of interest" description="Disordered" evidence="8">
    <location>
        <begin position="1013"/>
        <end position="1032"/>
    </location>
</feature>
<dbReference type="Pfam" id="PF08683">
    <property type="entry name" value="CAMSAP_CKK"/>
    <property type="match status" value="2"/>
</dbReference>
<dbReference type="InterPro" id="IPR032940">
    <property type="entry name" value="CAMSAP"/>
</dbReference>
<dbReference type="InterPro" id="IPR011033">
    <property type="entry name" value="PRC_barrel-like_sf"/>
</dbReference>
<feature type="region of interest" description="Disordered" evidence="8">
    <location>
        <begin position="801"/>
        <end position="845"/>
    </location>
</feature>
<feature type="region of interest" description="Disordered" evidence="8">
    <location>
        <begin position="745"/>
        <end position="785"/>
    </location>
</feature>
<feature type="compositionally biased region" description="Basic and acidic residues" evidence="8">
    <location>
        <begin position="745"/>
        <end position="763"/>
    </location>
</feature>
<feature type="compositionally biased region" description="Low complexity" evidence="8">
    <location>
        <begin position="805"/>
        <end position="816"/>
    </location>
</feature>
<evidence type="ECO:0000256" key="4">
    <source>
        <dbReference type="ARBA" id="ARBA00023054"/>
    </source>
</evidence>
<comment type="similarity">
    <text evidence="6">Belongs to the CAMSAP1 family.</text>
</comment>
<feature type="coiled-coil region" evidence="7">
    <location>
        <begin position="850"/>
        <end position="880"/>
    </location>
</feature>
<keyword evidence="12" id="KW-1185">Reference proteome</keyword>
<evidence type="ECO:0000256" key="7">
    <source>
        <dbReference type="SAM" id="Coils"/>
    </source>
</evidence>
<comment type="subcellular location">
    <subcellularLocation>
        <location evidence="1">Cytoplasm</location>
        <location evidence="1">Cytoskeleton</location>
    </subcellularLocation>
</comment>
<evidence type="ECO:0000256" key="8">
    <source>
        <dbReference type="SAM" id="MobiDB-lite"/>
    </source>
</evidence>
<dbReference type="SUPFAM" id="SSF47576">
    <property type="entry name" value="Calponin-homology domain, CH-domain"/>
    <property type="match status" value="1"/>
</dbReference>
<dbReference type="InterPro" id="IPR058042">
    <property type="entry name" value="CAMSAP_N"/>
</dbReference>
<dbReference type="EMBL" id="KN124375">
    <property type="protein sequence ID" value="KFO21497.1"/>
    <property type="molecule type" value="Genomic_DNA"/>
</dbReference>
<feature type="compositionally biased region" description="Low complexity" evidence="8">
    <location>
        <begin position="771"/>
        <end position="785"/>
    </location>
</feature>
<feature type="compositionally biased region" description="Basic and acidic residues" evidence="8">
    <location>
        <begin position="1067"/>
        <end position="1078"/>
    </location>
</feature>
<feature type="compositionally biased region" description="Polar residues" evidence="8">
    <location>
        <begin position="694"/>
        <end position="704"/>
    </location>
</feature>
<dbReference type="PROSITE" id="PS51508">
    <property type="entry name" value="CKK"/>
    <property type="match status" value="1"/>
</dbReference>
<evidence type="ECO:0000313" key="11">
    <source>
        <dbReference type="EMBL" id="KFO21497.1"/>
    </source>
</evidence>
<dbReference type="GO" id="GO:0007026">
    <property type="term" value="P:negative regulation of microtubule depolymerization"/>
    <property type="evidence" value="ECO:0007669"/>
    <property type="project" value="TreeGrafter"/>
</dbReference>
<feature type="compositionally biased region" description="Basic and acidic residues" evidence="8">
    <location>
        <begin position="907"/>
        <end position="923"/>
    </location>
</feature>
<comment type="domain">
    <text evidence="6">The CKK domain binds microtubules.</text>
</comment>
<feature type="region of interest" description="Disordered" evidence="8">
    <location>
        <begin position="900"/>
        <end position="937"/>
    </location>
</feature>
<dbReference type="GO" id="GO:0031122">
    <property type="term" value="P:cytoplasmic microtubule organization"/>
    <property type="evidence" value="ECO:0007669"/>
    <property type="project" value="TreeGrafter"/>
</dbReference>
<reference evidence="11 12" key="1">
    <citation type="submission" date="2013-11" db="EMBL/GenBank/DDBJ databases">
        <title>The Damaraland mole rat (Fukomys damarensis) genome and evolution of African mole rats.</title>
        <authorList>
            <person name="Gladyshev V.N."/>
            <person name="Fang X."/>
        </authorList>
    </citation>
    <scope>NUCLEOTIDE SEQUENCE [LARGE SCALE GENOMIC DNA]</scope>
    <source>
        <tissue evidence="11">Liver</tissue>
    </source>
</reference>
<name>A0A091CT04_FUKDA</name>
<evidence type="ECO:0000256" key="3">
    <source>
        <dbReference type="ARBA" id="ARBA00022701"/>
    </source>
</evidence>
<feature type="compositionally biased region" description="Polar residues" evidence="8">
    <location>
        <begin position="1347"/>
        <end position="1359"/>
    </location>
</feature>